<sequence>MLGNEQPLDLYKLFMVVKDKGGYDVVCKNRLWDLVGEEYGLGVKVGSSVELVYSKYLSTLETPLRKLVDGEFPKCDLVDDRVKFGERLMELQAEFFLDDYGEEDAGDSVYECRRKLCNRVKGVKGVNQELNAVELERVYDYIDGKKLCGTNRVKDVNLESNAAKKVHNRGLVGVHMQDCKKSETSLRKLVNHNAVTEIMEGFDGGKILAMDDVSDAANSMPGLSDGSKSCANDDANDSSDDVLVLEPSSVNRESFGRKRKRDSMTEMLSWVTSTAKNPCDPVIGSMPEKPKWKSYGNQETWKKVLLFREAAFLKRDFGSSCEKPSWLAQRMHPCMYDDNLGTNYNLRQRIKCDNGLVAGKSSSALQRTPRSDTENSAKKKLLDSGDSQSILDTPPTVNIPLGPNHQVEVAEWTGTTHESDSKWLGTQIWPLKTVKSKFLEWEHVGQGRQDSCSCQVQGSVECVRFHVTEKRSKLKLELGVAFYQWSLDKVGEEVRRWWTQQEEKKFKDAVKLNPASLDRCFWDNIFKSFPKKSRENLVSYYFNVFLLQRRAYQNRHTPDNIDSDDEESEFTSLRGIFGHKNNKSNSITILSPKKPQTKPHTKGR</sequence>
<organism evidence="1 2">
    <name type="scientific">Trifolium pratense</name>
    <name type="common">Red clover</name>
    <dbReference type="NCBI Taxonomy" id="57577"/>
    <lineage>
        <taxon>Eukaryota</taxon>
        <taxon>Viridiplantae</taxon>
        <taxon>Streptophyta</taxon>
        <taxon>Embryophyta</taxon>
        <taxon>Tracheophyta</taxon>
        <taxon>Spermatophyta</taxon>
        <taxon>Magnoliopsida</taxon>
        <taxon>eudicotyledons</taxon>
        <taxon>Gunneridae</taxon>
        <taxon>Pentapetalae</taxon>
        <taxon>rosids</taxon>
        <taxon>fabids</taxon>
        <taxon>Fabales</taxon>
        <taxon>Fabaceae</taxon>
        <taxon>Papilionoideae</taxon>
        <taxon>50 kb inversion clade</taxon>
        <taxon>NPAAA clade</taxon>
        <taxon>Hologalegina</taxon>
        <taxon>IRL clade</taxon>
        <taxon>Trifolieae</taxon>
        <taxon>Trifolium</taxon>
    </lineage>
</organism>
<reference evidence="1" key="1">
    <citation type="submission" date="2023-10" db="EMBL/GenBank/DDBJ databases">
        <authorList>
            <person name="Rodriguez Cubillos JULIANA M."/>
            <person name="De Vega J."/>
        </authorList>
    </citation>
    <scope>NUCLEOTIDE SEQUENCE</scope>
</reference>
<accession>A0ACB0LP53</accession>
<comment type="caution">
    <text evidence="1">The sequence shown here is derived from an EMBL/GenBank/DDBJ whole genome shotgun (WGS) entry which is preliminary data.</text>
</comment>
<keyword evidence="2" id="KW-1185">Reference proteome</keyword>
<evidence type="ECO:0000313" key="2">
    <source>
        <dbReference type="Proteomes" id="UP001177021"/>
    </source>
</evidence>
<proteinExistence type="predicted"/>
<protein>
    <submittedName>
        <fullName evidence="1">Uncharacterized protein</fullName>
    </submittedName>
</protein>
<name>A0ACB0LP53_TRIPR</name>
<evidence type="ECO:0000313" key="1">
    <source>
        <dbReference type="EMBL" id="CAJ2671254.1"/>
    </source>
</evidence>
<dbReference type="EMBL" id="CASHSV030000615">
    <property type="protein sequence ID" value="CAJ2671254.1"/>
    <property type="molecule type" value="Genomic_DNA"/>
</dbReference>
<dbReference type="Proteomes" id="UP001177021">
    <property type="component" value="Unassembled WGS sequence"/>
</dbReference>
<gene>
    <name evidence="1" type="ORF">MILVUS5_LOCUS35120</name>
</gene>